<dbReference type="EMBL" id="MFAY01000011">
    <property type="protein sequence ID" value="OGD89377.1"/>
    <property type="molecule type" value="Genomic_DNA"/>
</dbReference>
<evidence type="ECO:0008006" key="5">
    <source>
        <dbReference type="Google" id="ProtNLM"/>
    </source>
</evidence>
<feature type="compositionally biased region" description="Basic and acidic residues" evidence="1">
    <location>
        <begin position="140"/>
        <end position="157"/>
    </location>
</feature>
<keyword evidence="2" id="KW-0812">Transmembrane</keyword>
<gene>
    <name evidence="3" type="ORF">A2693_01820</name>
</gene>
<keyword evidence="2" id="KW-1133">Transmembrane helix</keyword>
<organism evidence="3 4">
    <name type="scientific">Candidatus Curtissbacteria bacterium RIFCSPHIGHO2_01_FULL_40_12</name>
    <dbReference type="NCBI Taxonomy" id="1797710"/>
    <lineage>
        <taxon>Bacteria</taxon>
        <taxon>Candidatus Curtissiibacteriota</taxon>
    </lineage>
</organism>
<evidence type="ECO:0000256" key="2">
    <source>
        <dbReference type="SAM" id="Phobius"/>
    </source>
</evidence>
<dbReference type="Proteomes" id="UP000178577">
    <property type="component" value="Unassembled WGS sequence"/>
</dbReference>
<evidence type="ECO:0000313" key="3">
    <source>
        <dbReference type="EMBL" id="OGD89377.1"/>
    </source>
</evidence>
<comment type="caution">
    <text evidence="3">The sequence shown here is derived from an EMBL/GenBank/DDBJ whole genome shotgun (WGS) entry which is preliminary data.</text>
</comment>
<proteinExistence type="predicted"/>
<sequence>MQFSMFTDYPLIFVVIWLLTLSFYLIKSIGRIRKITKGAKAASLDQILENILSRQTIEAKQVAQFVNKLDNINDRQKKFLTKHALIRFNPFEDTGGDQSFALSLLDSENNGIVISSLHSRSGTRFYAKQVSNAKPTSHPFSKEEKEVVEKAARQSSN</sequence>
<dbReference type="AlphaFoldDB" id="A0A1F5GC30"/>
<keyword evidence="2" id="KW-0472">Membrane</keyword>
<name>A0A1F5GC30_9BACT</name>
<dbReference type="Pfam" id="PF14584">
    <property type="entry name" value="DUF4446"/>
    <property type="match status" value="1"/>
</dbReference>
<feature type="transmembrane region" description="Helical" evidence="2">
    <location>
        <begin position="6"/>
        <end position="26"/>
    </location>
</feature>
<dbReference type="InterPro" id="IPR027981">
    <property type="entry name" value="DUF4446"/>
</dbReference>
<feature type="region of interest" description="Disordered" evidence="1">
    <location>
        <begin position="130"/>
        <end position="157"/>
    </location>
</feature>
<feature type="compositionally biased region" description="Polar residues" evidence="1">
    <location>
        <begin position="130"/>
        <end position="139"/>
    </location>
</feature>
<evidence type="ECO:0000313" key="4">
    <source>
        <dbReference type="Proteomes" id="UP000178577"/>
    </source>
</evidence>
<evidence type="ECO:0000256" key="1">
    <source>
        <dbReference type="SAM" id="MobiDB-lite"/>
    </source>
</evidence>
<accession>A0A1F5GC30</accession>
<protein>
    <recommendedName>
        <fullName evidence="5">DUF4446 domain-containing protein</fullName>
    </recommendedName>
</protein>
<reference evidence="3 4" key="1">
    <citation type="journal article" date="2016" name="Nat. Commun.">
        <title>Thousands of microbial genomes shed light on interconnected biogeochemical processes in an aquifer system.</title>
        <authorList>
            <person name="Anantharaman K."/>
            <person name="Brown C.T."/>
            <person name="Hug L.A."/>
            <person name="Sharon I."/>
            <person name="Castelle C.J."/>
            <person name="Probst A.J."/>
            <person name="Thomas B.C."/>
            <person name="Singh A."/>
            <person name="Wilkins M.J."/>
            <person name="Karaoz U."/>
            <person name="Brodie E.L."/>
            <person name="Williams K.H."/>
            <person name="Hubbard S.S."/>
            <person name="Banfield J.F."/>
        </authorList>
    </citation>
    <scope>NUCLEOTIDE SEQUENCE [LARGE SCALE GENOMIC DNA]</scope>
</reference>